<protein>
    <recommendedName>
        <fullName evidence="3">Ionotropic glutamate receptor C-terminal domain-containing protein</fullName>
    </recommendedName>
</protein>
<dbReference type="Gene3D" id="1.10.287.70">
    <property type="match status" value="1"/>
</dbReference>
<evidence type="ECO:0000256" key="2">
    <source>
        <dbReference type="SAM" id="Phobius"/>
    </source>
</evidence>
<evidence type="ECO:0000313" key="5">
    <source>
        <dbReference type="Proteomes" id="UP000886998"/>
    </source>
</evidence>
<comment type="similarity">
    <text evidence="1">Belongs to the glutamate-gated ion channel (TC 1.A.10.1) family.</text>
</comment>
<dbReference type="AlphaFoldDB" id="A0A8X6XC60"/>
<comment type="caution">
    <text evidence="4">The sequence shown here is derived from an EMBL/GenBank/DDBJ whole genome shotgun (WGS) entry which is preliminary data.</text>
</comment>
<feature type="domain" description="Ionotropic glutamate receptor C-terminal" evidence="3">
    <location>
        <begin position="1"/>
        <end position="40"/>
    </location>
</feature>
<evidence type="ECO:0000256" key="1">
    <source>
        <dbReference type="ARBA" id="ARBA00008685"/>
    </source>
</evidence>
<evidence type="ECO:0000313" key="4">
    <source>
        <dbReference type="EMBL" id="GFY50037.1"/>
    </source>
</evidence>
<reference evidence="4" key="1">
    <citation type="submission" date="2020-08" db="EMBL/GenBank/DDBJ databases">
        <title>Multicomponent nature underlies the extraordinary mechanical properties of spider dragline silk.</title>
        <authorList>
            <person name="Kono N."/>
            <person name="Nakamura H."/>
            <person name="Mori M."/>
            <person name="Yoshida Y."/>
            <person name="Ohtoshi R."/>
            <person name="Malay A.D."/>
            <person name="Moran D.A.P."/>
            <person name="Tomita M."/>
            <person name="Numata K."/>
            <person name="Arakawa K."/>
        </authorList>
    </citation>
    <scope>NUCLEOTIDE SEQUENCE</scope>
</reference>
<evidence type="ECO:0000259" key="3">
    <source>
        <dbReference type="Pfam" id="PF00060"/>
    </source>
</evidence>
<dbReference type="InterPro" id="IPR001320">
    <property type="entry name" value="Iontro_rcpt_C"/>
</dbReference>
<organism evidence="4 5">
    <name type="scientific">Trichonephila inaurata madagascariensis</name>
    <dbReference type="NCBI Taxonomy" id="2747483"/>
    <lineage>
        <taxon>Eukaryota</taxon>
        <taxon>Metazoa</taxon>
        <taxon>Ecdysozoa</taxon>
        <taxon>Arthropoda</taxon>
        <taxon>Chelicerata</taxon>
        <taxon>Arachnida</taxon>
        <taxon>Araneae</taxon>
        <taxon>Araneomorphae</taxon>
        <taxon>Entelegynae</taxon>
        <taxon>Araneoidea</taxon>
        <taxon>Nephilidae</taxon>
        <taxon>Trichonephila</taxon>
        <taxon>Trichonephila inaurata</taxon>
    </lineage>
</organism>
<keyword evidence="2" id="KW-1133">Transmembrane helix</keyword>
<gene>
    <name evidence="4" type="ORF">TNIN_475531</name>
</gene>
<dbReference type="GO" id="GO:0015276">
    <property type="term" value="F:ligand-gated monoatomic ion channel activity"/>
    <property type="evidence" value="ECO:0007669"/>
    <property type="project" value="InterPro"/>
</dbReference>
<dbReference type="EMBL" id="BMAV01007282">
    <property type="protein sequence ID" value="GFY50037.1"/>
    <property type="molecule type" value="Genomic_DNA"/>
</dbReference>
<dbReference type="Pfam" id="PF00060">
    <property type="entry name" value="Lig_chan"/>
    <property type="match status" value="1"/>
</dbReference>
<dbReference type="Proteomes" id="UP000886998">
    <property type="component" value="Unassembled WGS sequence"/>
</dbReference>
<sequence>MSSVWAMFAVVFLAIYTANLAAFMITREEYYDLSGIDDKRIQDELVIYVIYLVISNLGEFDETFAE</sequence>
<dbReference type="OrthoDB" id="5984008at2759"/>
<keyword evidence="5" id="KW-1185">Reference proteome</keyword>
<keyword evidence="2" id="KW-0812">Transmembrane</keyword>
<dbReference type="GO" id="GO:0016020">
    <property type="term" value="C:membrane"/>
    <property type="evidence" value="ECO:0007669"/>
    <property type="project" value="InterPro"/>
</dbReference>
<accession>A0A8X6XC60</accession>
<feature type="transmembrane region" description="Helical" evidence="2">
    <location>
        <begin position="6"/>
        <end position="25"/>
    </location>
</feature>
<keyword evidence="2" id="KW-0472">Membrane</keyword>
<name>A0A8X6XC60_9ARAC</name>
<proteinExistence type="inferred from homology"/>